<dbReference type="AlphaFoldDB" id="A0A975PMR4"/>
<dbReference type="Pfam" id="PF12833">
    <property type="entry name" value="HTH_18"/>
    <property type="match status" value="1"/>
</dbReference>
<keyword evidence="3" id="KW-0804">Transcription</keyword>
<name>A0A975PMR4_9RHOB</name>
<reference evidence="5" key="1">
    <citation type="submission" date="2021-04" db="EMBL/GenBank/DDBJ databases">
        <title>Complete genome sequence for Sulfitobacter sp. strain JK7-1.</title>
        <authorList>
            <person name="Park S.-J."/>
        </authorList>
    </citation>
    <scope>NUCLEOTIDE SEQUENCE</scope>
    <source>
        <strain evidence="5">JK7-1</strain>
    </source>
</reference>
<accession>A0A975PMR4</accession>
<feature type="domain" description="HTH araC/xylS-type" evidence="4">
    <location>
        <begin position="92"/>
        <end position="190"/>
    </location>
</feature>
<sequence>MTTHWRDVAMLREQGYHPTLTTRLSERSNGVTTAAGGGATPELVIGLISAHLTPVEVAELGNRLLLPAIRRSDAEQPRDIADNASLFDARVTRAIRLMETHLEEPLSMTELTREVGLSTRHLERVFREVFDETPARFYKRLRVRRARAMVEDTLVPLIDVAVATGFGSQGALARAMRDEYGATPSKMRARKKLRLIADPAGQDQ</sequence>
<dbReference type="GO" id="GO:0043565">
    <property type="term" value="F:sequence-specific DNA binding"/>
    <property type="evidence" value="ECO:0007669"/>
    <property type="project" value="InterPro"/>
</dbReference>
<gene>
    <name evidence="5" type="ORF">KDD17_01130</name>
</gene>
<dbReference type="RefSeq" id="WP_212704898.1">
    <property type="nucleotide sequence ID" value="NZ_CP073581.1"/>
</dbReference>
<keyword evidence="6" id="KW-1185">Reference proteome</keyword>
<dbReference type="Proteomes" id="UP000683291">
    <property type="component" value="Chromosome 1"/>
</dbReference>
<dbReference type="PANTHER" id="PTHR46796">
    <property type="entry name" value="HTH-TYPE TRANSCRIPTIONAL ACTIVATOR RHAS-RELATED"/>
    <property type="match status" value="1"/>
</dbReference>
<evidence type="ECO:0000313" key="6">
    <source>
        <dbReference type="Proteomes" id="UP000683291"/>
    </source>
</evidence>
<dbReference type="Gene3D" id="1.10.10.60">
    <property type="entry name" value="Homeodomain-like"/>
    <property type="match status" value="1"/>
</dbReference>
<dbReference type="SMART" id="SM00342">
    <property type="entry name" value="HTH_ARAC"/>
    <property type="match status" value="1"/>
</dbReference>
<protein>
    <submittedName>
        <fullName evidence="5">Helix-turn-helix domain-containing protein</fullName>
    </submittedName>
</protein>
<dbReference type="GO" id="GO:0003700">
    <property type="term" value="F:DNA-binding transcription factor activity"/>
    <property type="evidence" value="ECO:0007669"/>
    <property type="project" value="InterPro"/>
</dbReference>
<dbReference type="EMBL" id="CP073581">
    <property type="protein sequence ID" value="QUJ76701.1"/>
    <property type="molecule type" value="Genomic_DNA"/>
</dbReference>
<organism evidence="5 6">
    <name type="scientific">Sulfitobacter albidus</name>
    <dbReference type="NCBI Taxonomy" id="2829501"/>
    <lineage>
        <taxon>Bacteria</taxon>
        <taxon>Pseudomonadati</taxon>
        <taxon>Pseudomonadota</taxon>
        <taxon>Alphaproteobacteria</taxon>
        <taxon>Rhodobacterales</taxon>
        <taxon>Roseobacteraceae</taxon>
        <taxon>Sulfitobacter</taxon>
    </lineage>
</organism>
<evidence type="ECO:0000256" key="3">
    <source>
        <dbReference type="ARBA" id="ARBA00023163"/>
    </source>
</evidence>
<dbReference type="PROSITE" id="PS01124">
    <property type="entry name" value="HTH_ARAC_FAMILY_2"/>
    <property type="match status" value="1"/>
</dbReference>
<evidence type="ECO:0000313" key="5">
    <source>
        <dbReference type="EMBL" id="QUJ76701.1"/>
    </source>
</evidence>
<evidence type="ECO:0000259" key="4">
    <source>
        <dbReference type="PROSITE" id="PS01124"/>
    </source>
</evidence>
<evidence type="ECO:0000256" key="2">
    <source>
        <dbReference type="ARBA" id="ARBA00023125"/>
    </source>
</evidence>
<dbReference type="InterPro" id="IPR009057">
    <property type="entry name" value="Homeodomain-like_sf"/>
</dbReference>
<dbReference type="InterPro" id="IPR050204">
    <property type="entry name" value="AraC_XylS_family_regulators"/>
</dbReference>
<dbReference type="KEGG" id="sual:KDD17_01130"/>
<dbReference type="SUPFAM" id="SSF46689">
    <property type="entry name" value="Homeodomain-like"/>
    <property type="match status" value="2"/>
</dbReference>
<keyword evidence="1" id="KW-0805">Transcription regulation</keyword>
<dbReference type="InterPro" id="IPR018060">
    <property type="entry name" value="HTH_AraC"/>
</dbReference>
<evidence type="ECO:0000256" key="1">
    <source>
        <dbReference type="ARBA" id="ARBA00023015"/>
    </source>
</evidence>
<proteinExistence type="predicted"/>
<keyword evidence="2" id="KW-0238">DNA-binding</keyword>